<dbReference type="EMBL" id="JAPUUL010003743">
    <property type="protein sequence ID" value="KAJ8121734.1"/>
    <property type="molecule type" value="Genomic_DNA"/>
</dbReference>
<sequence length="340" mass="37815">MKTYLPSSLVMLATLASVVLAQLEDIPQCGLECLVSAVLNSTCTLADTPCICANTALQGQAQQCVLASCSIREQLGKSKPTFSSSAPSFTMTPAWTPFLTLRYGLATLNGTNAQCGIFSDHDHSWVPPMLVFLILAGVIFLLRLVSRVVCHTKFWWDDFFNLLATIGVVGYSAVCFVTGNLGLGTEIWAVPRENIDTLLTLSYVEFLLYNWVEVTLRTSVLLFYIRVFAVGTGPRRIFWAVLIVSDVLSVGFLFFNIFQCTPISYFWQRWDGEHSGHCIDASKVTLSGGVIDLFWTVLIVIVPLPYILRLKLPPYKKFAATVMFALAIRFVLRVHYICHA</sequence>
<dbReference type="Proteomes" id="UP001153332">
    <property type="component" value="Unassembled WGS sequence"/>
</dbReference>
<reference evidence="1" key="1">
    <citation type="submission" date="2022-12" db="EMBL/GenBank/DDBJ databases">
        <title>Genome Sequence of Lasiodiplodia mahajangana.</title>
        <authorList>
            <person name="Buettner E."/>
        </authorList>
    </citation>
    <scope>NUCLEOTIDE SEQUENCE</scope>
    <source>
        <strain evidence="1">VT137</strain>
    </source>
</reference>
<proteinExistence type="predicted"/>
<evidence type="ECO:0000313" key="1">
    <source>
        <dbReference type="EMBL" id="KAJ8121734.1"/>
    </source>
</evidence>
<protein>
    <submittedName>
        <fullName evidence="1">Uncharacterized protein</fullName>
    </submittedName>
</protein>
<accession>A0ACC2J331</accession>
<gene>
    <name evidence="1" type="ORF">O1611_g10023</name>
</gene>
<comment type="caution">
    <text evidence="1">The sequence shown here is derived from an EMBL/GenBank/DDBJ whole genome shotgun (WGS) entry which is preliminary data.</text>
</comment>
<name>A0ACC2J331_9PEZI</name>
<evidence type="ECO:0000313" key="2">
    <source>
        <dbReference type="Proteomes" id="UP001153332"/>
    </source>
</evidence>
<organism evidence="1 2">
    <name type="scientific">Lasiodiplodia mahajangana</name>
    <dbReference type="NCBI Taxonomy" id="1108764"/>
    <lineage>
        <taxon>Eukaryota</taxon>
        <taxon>Fungi</taxon>
        <taxon>Dikarya</taxon>
        <taxon>Ascomycota</taxon>
        <taxon>Pezizomycotina</taxon>
        <taxon>Dothideomycetes</taxon>
        <taxon>Dothideomycetes incertae sedis</taxon>
        <taxon>Botryosphaeriales</taxon>
        <taxon>Botryosphaeriaceae</taxon>
        <taxon>Lasiodiplodia</taxon>
    </lineage>
</organism>
<keyword evidence="2" id="KW-1185">Reference proteome</keyword>